<feature type="domain" description="VIN3-like C-terminal" evidence="11">
    <location>
        <begin position="826"/>
        <end position="898"/>
    </location>
</feature>
<evidence type="ECO:0000313" key="13">
    <source>
        <dbReference type="Proteomes" id="UP000886595"/>
    </source>
</evidence>
<organism evidence="12 13">
    <name type="scientific">Brassica carinata</name>
    <name type="common">Ethiopian mustard</name>
    <name type="synonym">Abyssinian cabbage</name>
    <dbReference type="NCBI Taxonomy" id="52824"/>
    <lineage>
        <taxon>Eukaryota</taxon>
        <taxon>Viridiplantae</taxon>
        <taxon>Streptophyta</taxon>
        <taxon>Embryophyta</taxon>
        <taxon>Tracheophyta</taxon>
        <taxon>Spermatophyta</taxon>
        <taxon>Magnoliopsida</taxon>
        <taxon>eudicotyledons</taxon>
        <taxon>Gunneridae</taxon>
        <taxon>Pentapetalae</taxon>
        <taxon>rosids</taxon>
        <taxon>malvids</taxon>
        <taxon>Brassicales</taxon>
        <taxon>Brassicaceae</taxon>
        <taxon>Brassiceae</taxon>
        <taxon>Brassica</taxon>
    </lineage>
</organism>
<feature type="region of interest" description="Disordered" evidence="9">
    <location>
        <begin position="250"/>
        <end position="284"/>
    </location>
</feature>
<feature type="coiled-coil region" evidence="8">
    <location>
        <begin position="220"/>
        <end position="247"/>
    </location>
</feature>
<evidence type="ECO:0000313" key="12">
    <source>
        <dbReference type="EMBL" id="KAG2297296.1"/>
    </source>
</evidence>
<dbReference type="InterPro" id="IPR032881">
    <property type="entry name" value="Oberon-like_PHD"/>
</dbReference>
<dbReference type="AlphaFoldDB" id="A0A8X7S0G8"/>
<dbReference type="InterPro" id="IPR021622">
    <property type="entry name" value="Afadin/alpha-actinin-bd"/>
</dbReference>
<evidence type="ECO:0000256" key="9">
    <source>
        <dbReference type="SAM" id="MobiDB-lite"/>
    </source>
</evidence>
<feature type="region of interest" description="Disordered" evidence="9">
    <location>
        <begin position="690"/>
        <end position="765"/>
    </location>
</feature>
<keyword evidence="13" id="KW-1185">Reference proteome</keyword>
<dbReference type="Pfam" id="PF07227">
    <property type="entry name" value="PHD_Oberon"/>
    <property type="match status" value="1"/>
</dbReference>
<dbReference type="EMBL" id="JAAMPC010000009">
    <property type="protein sequence ID" value="KAG2297296.1"/>
    <property type="molecule type" value="Genomic_DNA"/>
</dbReference>
<sequence length="915" mass="103571">MPPTDAEFDPKVLAQSATGDYTFANVDNLEHCAKYLNQTMVTFGFPASLDLFSNDPVSISRTCNCMYSLLQQRQRDLEFRESANEQRQRQQSDIARLEAKVERLDAQLQHKDREIATITRTVSLPKTALKSQIEKLQQERDEFQRMVIGNQQVKAQQIHEMKKKEKDYIKLQERLNQVLMEKKKESKSGMEIMNLLQKEGRQRGTWNGKKTDTDFYKKIVDAYEAKNQELMAENTNLRALLRSMQTDMRDFLNAPNGSANPSLAGNEKREADPSQSPLGGKTDVFDLPFRMARGQIEESLRTKMASIKERMVQLQDAPKGASVTSEATERELELEAQLVEARSIIQEQESIMCKHLPKSEQRKLSKIWRFDSNVGPEEDMDPSSFQGVVCTDFPKKKGLSVSERRELIHALSKQPQEASELLNSWSRNEIMKIICAEMGKERKYTGLAKPKLIENLLNLVSRPLGETSCPDRKSSRRKKQKTTTSYIICCENVACRAALGSEDTFCRRCSCCVCQRFDDNKDPSLWIACEGCGLSCHLECALKEDGYGIGRGLDGMFHCVFCGKDNDLLGCWRKQVKVAKETRRVDVLCYRVSLGQKLMRGTRRFQNLLELMDEAVRKLEGEVGPLVSWERKMARGIVNRLPSGAQVQKLCSLAMEALDKMVSPLSESVSRQGDKMSVRVEEIHARSVTVRLDSEEEPSSSSQNRITGVKDDGDEAGNRQRRLTTSSSGLCSNPSLPEDESNNVRKSCSKENDGSDNIEHCSAGEVESELEDERLVVKRKVNEMVEGRDLLVTPCKREQGANAKRSKSRTTMANKKPETNEVGGDKDLGHIVKTIRCLEKEGHIDKSFRERFLTWYSLRATHREVKVVKVFVETFKDDLSSLGQQLVDTFSECVQSKRSSTTGGVPAGICLKLWH</sequence>
<evidence type="ECO:0000256" key="3">
    <source>
        <dbReference type="ARBA" id="ARBA00022723"/>
    </source>
</evidence>
<feature type="domain" description="Oberon-like PHD finger" evidence="10">
    <location>
        <begin position="490"/>
        <end position="597"/>
    </location>
</feature>
<reference evidence="12 13" key="1">
    <citation type="submission" date="2020-02" db="EMBL/GenBank/DDBJ databases">
        <authorList>
            <person name="Ma Q."/>
            <person name="Huang Y."/>
            <person name="Song X."/>
            <person name="Pei D."/>
        </authorList>
    </citation>
    <scope>NUCLEOTIDE SEQUENCE [LARGE SCALE GENOMIC DNA]</scope>
    <source>
        <strain evidence="12">Sxm20200214</strain>
        <tissue evidence="12">Leaf</tissue>
    </source>
</reference>
<protein>
    <submittedName>
        <fullName evidence="12">Uncharacterized protein</fullName>
    </submittedName>
</protein>
<evidence type="ECO:0000256" key="1">
    <source>
        <dbReference type="ARBA" id="ARBA00004123"/>
    </source>
</evidence>
<evidence type="ECO:0000256" key="6">
    <source>
        <dbReference type="ARBA" id="ARBA00023054"/>
    </source>
</evidence>
<evidence type="ECO:0000256" key="2">
    <source>
        <dbReference type="ARBA" id="ARBA00009291"/>
    </source>
</evidence>
<dbReference type="GO" id="GO:0005634">
    <property type="term" value="C:nucleus"/>
    <property type="evidence" value="ECO:0007669"/>
    <property type="project" value="UniProtKB-SubCell"/>
</dbReference>
<gene>
    <name evidence="12" type="ORF">Bca52824_043965</name>
</gene>
<dbReference type="Pfam" id="PF11559">
    <property type="entry name" value="ADIP"/>
    <property type="match status" value="1"/>
</dbReference>
<keyword evidence="4" id="KW-0863">Zinc-finger</keyword>
<feature type="coiled-coil region" evidence="8">
    <location>
        <begin position="80"/>
        <end position="181"/>
    </location>
</feature>
<accession>A0A8X7S0G8</accession>
<keyword evidence="3" id="KW-0479">Metal-binding</keyword>
<dbReference type="Proteomes" id="UP000886595">
    <property type="component" value="Unassembled WGS sequence"/>
</dbReference>
<keyword evidence="6 8" id="KW-0175">Coiled coil</keyword>
<feature type="region of interest" description="Disordered" evidence="9">
    <location>
        <begin position="798"/>
        <end position="825"/>
    </location>
</feature>
<dbReference type="PANTHER" id="PTHR47057">
    <property type="entry name" value="AFADIN/ALPHA-ACTININ-BINDING"/>
    <property type="match status" value="1"/>
</dbReference>
<proteinExistence type="inferred from homology"/>
<dbReference type="Pfam" id="PF23380">
    <property type="entry name" value="VIN3_C"/>
    <property type="match status" value="1"/>
</dbReference>
<comment type="similarity">
    <text evidence="2">Belongs to the ADIP family.</text>
</comment>
<evidence type="ECO:0000256" key="8">
    <source>
        <dbReference type="SAM" id="Coils"/>
    </source>
</evidence>
<keyword evidence="7" id="KW-0539">Nucleus</keyword>
<feature type="compositionally biased region" description="Polar residues" evidence="9">
    <location>
        <begin position="723"/>
        <end position="735"/>
    </location>
</feature>
<evidence type="ECO:0000259" key="10">
    <source>
        <dbReference type="Pfam" id="PF07227"/>
    </source>
</evidence>
<feature type="compositionally biased region" description="Basic and acidic residues" evidence="9">
    <location>
        <begin position="815"/>
        <end position="825"/>
    </location>
</feature>
<dbReference type="GO" id="GO:0008270">
    <property type="term" value="F:zinc ion binding"/>
    <property type="evidence" value="ECO:0007669"/>
    <property type="project" value="UniProtKB-KW"/>
</dbReference>
<comment type="subcellular location">
    <subcellularLocation>
        <location evidence="1">Nucleus</location>
    </subcellularLocation>
</comment>
<dbReference type="OrthoDB" id="600557at2759"/>
<feature type="compositionally biased region" description="Basic and acidic residues" evidence="9">
    <location>
        <begin position="748"/>
        <end position="759"/>
    </location>
</feature>
<comment type="caution">
    <text evidence="12">The sequence shown here is derived from an EMBL/GenBank/DDBJ whole genome shotgun (WGS) entry which is preliminary data.</text>
</comment>
<name>A0A8X7S0G8_BRACI</name>
<dbReference type="InterPro" id="IPR056990">
    <property type="entry name" value="VIN3-like_C"/>
</dbReference>
<evidence type="ECO:0000256" key="5">
    <source>
        <dbReference type="ARBA" id="ARBA00022833"/>
    </source>
</evidence>
<evidence type="ECO:0000259" key="11">
    <source>
        <dbReference type="Pfam" id="PF23380"/>
    </source>
</evidence>
<dbReference type="PANTHER" id="PTHR47057:SF1">
    <property type="entry name" value="AFADIN_ALPHA-ACTININ-BINDING PROTEIN"/>
    <property type="match status" value="1"/>
</dbReference>
<evidence type="ECO:0000256" key="4">
    <source>
        <dbReference type="ARBA" id="ARBA00022771"/>
    </source>
</evidence>
<keyword evidence="5" id="KW-0862">Zinc</keyword>
<evidence type="ECO:0000256" key="7">
    <source>
        <dbReference type="ARBA" id="ARBA00023242"/>
    </source>
</evidence>